<feature type="chain" id="PRO_5021361622" evidence="2">
    <location>
        <begin position="24"/>
        <end position="109"/>
    </location>
</feature>
<proteinExistence type="predicted"/>
<comment type="caution">
    <text evidence="3">The sequence shown here is derived from an EMBL/GenBank/DDBJ whole genome shotgun (WGS) entry which is preliminary data.</text>
</comment>
<feature type="signal peptide" evidence="2">
    <location>
        <begin position="1"/>
        <end position="23"/>
    </location>
</feature>
<evidence type="ECO:0000256" key="1">
    <source>
        <dbReference type="SAM" id="MobiDB-lite"/>
    </source>
</evidence>
<name>A0A4Y9XVL0_9APHY</name>
<keyword evidence="2" id="KW-0732">Signal</keyword>
<protein>
    <submittedName>
        <fullName evidence="3">Uncharacterized protein</fullName>
    </submittedName>
</protein>
<feature type="compositionally biased region" description="Basic and acidic residues" evidence="1">
    <location>
        <begin position="42"/>
        <end position="51"/>
    </location>
</feature>
<reference evidence="3 4" key="1">
    <citation type="submission" date="2019-01" db="EMBL/GenBank/DDBJ databases">
        <title>Genome sequencing of the rare red list fungi Fomitopsis rosea.</title>
        <authorList>
            <person name="Buettner E."/>
            <person name="Kellner H."/>
        </authorList>
    </citation>
    <scope>NUCLEOTIDE SEQUENCE [LARGE SCALE GENOMIC DNA]</scope>
    <source>
        <strain evidence="3 4">DSM 105464</strain>
    </source>
</reference>
<accession>A0A4Y9XVL0</accession>
<organism evidence="3 4">
    <name type="scientific">Rhodofomes roseus</name>
    <dbReference type="NCBI Taxonomy" id="34475"/>
    <lineage>
        <taxon>Eukaryota</taxon>
        <taxon>Fungi</taxon>
        <taxon>Dikarya</taxon>
        <taxon>Basidiomycota</taxon>
        <taxon>Agaricomycotina</taxon>
        <taxon>Agaricomycetes</taxon>
        <taxon>Polyporales</taxon>
        <taxon>Rhodofomes</taxon>
    </lineage>
</organism>
<dbReference type="Proteomes" id="UP000298390">
    <property type="component" value="Unassembled WGS sequence"/>
</dbReference>
<feature type="compositionally biased region" description="Basic residues" evidence="1">
    <location>
        <begin position="26"/>
        <end position="37"/>
    </location>
</feature>
<feature type="region of interest" description="Disordered" evidence="1">
    <location>
        <begin position="26"/>
        <end position="55"/>
    </location>
</feature>
<dbReference type="AlphaFoldDB" id="A0A4Y9XVL0"/>
<sequence>MQTRLFLVLLALFCALLVDVASATPRARRQRAPRRKALPQAVRDEAPRRLDPVPSREAQRALAGVEAACHARTHPSVNALSSRFGLPDDRLINEFLLASCVRLASADVQ</sequence>
<evidence type="ECO:0000313" key="3">
    <source>
        <dbReference type="EMBL" id="TFY52569.1"/>
    </source>
</evidence>
<evidence type="ECO:0000256" key="2">
    <source>
        <dbReference type="SAM" id="SignalP"/>
    </source>
</evidence>
<dbReference type="EMBL" id="SEKV01000954">
    <property type="protein sequence ID" value="TFY52569.1"/>
    <property type="molecule type" value="Genomic_DNA"/>
</dbReference>
<evidence type="ECO:0000313" key="4">
    <source>
        <dbReference type="Proteomes" id="UP000298390"/>
    </source>
</evidence>
<gene>
    <name evidence="3" type="ORF">EVJ58_g9943</name>
</gene>